<sequence length="342" mass="38038">MSARVPLALRLLLPLLHLLALQQLRVRAAASPPSPSAAPLPPRPPLCPPLNVSAPPPTRVHFELYVLSLHWPFSVCSRPTAHSALCHYPPPTFTIGGLWPLSTSRSAQPTCCARSFSLSTIFDIAPALRRYWPDFEHADEAALWRTQWVLHGSCSGLGLRTYFKKVLELSRRYDFVRALNSHGVVASTNKAHAFELVQNALNEATGGYRVRMRCEKALNHTVLHAVHVCLHNTRFDTINCPHTCVISTNDSSQQGCCDPSKRIYIPYWSHASDSSEEGQHDAAMPAGQLLVTKYLPWLLRAFALLLFLLVMLYWLCTSLLRSAAASPSRRASSRTQYARISG</sequence>
<protein>
    <submittedName>
        <fullName evidence="7">Ribonuclease S-7</fullName>
    </submittedName>
</protein>
<evidence type="ECO:0000256" key="6">
    <source>
        <dbReference type="SAM" id="SignalP"/>
    </source>
</evidence>
<name>A0A2V3IFI5_9FLOR</name>
<feature type="chain" id="PRO_5016038168" evidence="6">
    <location>
        <begin position="31"/>
        <end position="342"/>
    </location>
</feature>
<evidence type="ECO:0000313" key="7">
    <source>
        <dbReference type="EMBL" id="PXF40788.1"/>
    </source>
</evidence>
<dbReference type="SUPFAM" id="SSF55895">
    <property type="entry name" value="Ribonuclease Rh-like"/>
    <property type="match status" value="1"/>
</dbReference>
<feature type="signal peptide" evidence="6">
    <location>
        <begin position="1"/>
        <end position="30"/>
    </location>
</feature>
<keyword evidence="8" id="KW-1185">Reference proteome</keyword>
<keyword evidence="6" id="KW-0732">Signal</keyword>
<dbReference type="Proteomes" id="UP000247409">
    <property type="component" value="Unassembled WGS sequence"/>
</dbReference>
<organism evidence="7 8">
    <name type="scientific">Gracilariopsis chorda</name>
    <dbReference type="NCBI Taxonomy" id="448386"/>
    <lineage>
        <taxon>Eukaryota</taxon>
        <taxon>Rhodophyta</taxon>
        <taxon>Florideophyceae</taxon>
        <taxon>Rhodymeniophycidae</taxon>
        <taxon>Gracilariales</taxon>
        <taxon>Gracilariaceae</taxon>
        <taxon>Gracilariopsis</taxon>
    </lineage>
</organism>
<dbReference type="AlphaFoldDB" id="A0A2V3IFI5"/>
<evidence type="ECO:0000256" key="3">
    <source>
        <dbReference type="ARBA" id="ARBA00023239"/>
    </source>
</evidence>
<dbReference type="Pfam" id="PF00445">
    <property type="entry name" value="Ribonuclease_T2"/>
    <property type="match status" value="1"/>
</dbReference>
<evidence type="ECO:0000256" key="1">
    <source>
        <dbReference type="ARBA" id="ARBA00007469"/>
    </source>
</evidence>
<accession>A0A2V3IFI5</accession>
<dbReference type="InterPro" id="IPR001568">
    <property type="entry name" value="RNase_T2-like"/>
</dbReference>
<keyword evidence="5" id="KW-1133">Transmembrane helix</keyword>
<keyword evidence="2" id="KW-0378">Hydrolase</keyword>
<feature type="transmembrane region" description="Helical" evidence="5">
    <location>
        <begin position="297"/>
        <end position="320"/>
    </location>
</feature>
<dbReference type="InterPro" id="IPR036430">
    <property type="entry name" value="RNase_T2-like_sf"/>
</dbReference>
<dbReference type="GO" id="GO:0006401">
    <property type="term" value="P:RNA catabolic process"/>
    <property type="evidence" value="ECO:0007669"/>
    <property type="project" value="TreeGrafter"/>
</dbReference>
<gene>
    <name evidence="7" type="ORF">BWQ96_09498</name>
</gene>
<dbReference type="PANTHER" id="PTHR11240:SF75">
    <property type="entry name" value="RIBONUCLEASE 3"/>
    <property type="match status" value="1"/>
</dbReference>
<dbReference type="OrthoDB" id="435754at2759"/>
<evidence type="ECO:0000313" key="8">
    <source>
        <dbReference type="Proteomes" id="UP000247409"/>
    </source>
</evidence>
<keyword evidence="5" id="KW-0472">Membrane</keyword>
<proteinExistence type="inferred from homology"/>
<comment type="similarity">
    <text evidence="1 4">Belongs to the RNase T2 family.</text>
</comment>
<dbReference type="Gene3D" id="3.90.730.10">
    <property type="entry name" value="Ribonuclease T2-like"/>
    <property type="match status" value="1"/>
</dbReference>
<dbReference type="EMBL" id="NBIV01000260">
    <property type="protein sequence ID" value="PXF40788.1"/>
    <property type="molecule type" value="Genomic_DNA"/>
</dbReference>
<keyword evidence="5" id="KW-0812">Transmembrane</keyword>
<evidence type="ECO:0000256" key="4">
    <source>
        <dbReference type="RuleBase" id="RU004328"/>
    </source>
</evidence>
<dbReference type="PANTHER" id="PTHR11240">
    <property type="entry name" value="RIBONUCLEASE T2"/>
    <property type="match status" value="1"/>
</dbReference>
<comment type="caution">
    <text evidence="7">The sequence shown here is derived from an EMBL/GenBank/DDBJ whole genome shotgun (WGS) entry which is preliminary data.</text>
</comment>
<keyword evidence="3" id="KW-0456">Lyase</keyword>
<reference evidence="7 8" key="1">
    <citation type="journal article" date="2018" name="Mol. Biol. Evol.">
        <title>Analysis of the draft genome of the red seaweed Gracilariopsis chorda provides insights into genome size evolution in Rhodophyta.</title>
        <authorList>
            <person name="Lee J."/>
            <person name="Yang E.C."/>
            <person name="Graf L."/>
            <person name="Yang J.H."/>
            <person name="Qiu H."/>
            <person name="Zel Zion U."/>
            <person name="Chan C.X."/>
            <person name="Stephens T.G."/>
            <person name="Weber A.P.M."/>
            <person name="Boo G.H."/>
            <person name="Boo S.M."/>
            <person name="Kim K.M."/>
            <person name="Shin Y."/>
            <person name="Jung M."/>
            <person name="Lee S.J."/>
            <person name="Yim H.S."/>
            <person name="Lee J.H."/>
            <person name="Bhattacharya D."/>
            <person name="Yoon H.S."/>
        </authorList>
    </citation>
    <scope>NUCLEOTIDE SEQUENCE [LARGE SCALE GENOMIC DNA]</scope>
    <source>
        <strain evidence="7 8">SKKU-2015</strain>
        <tissue evidence="7">Whole body</tissue>
    </source>
</reference>
<dbReference type="GO" id="GO:0033897">
    <property type="term" value="F:ribonuclease T2 activity"/>
    <property type="evidence" value="ECO:0007669"/>
    <property type="project" value="InterPro"/>
</dbReference>
<dbReference type="GO" id="GO:0016787">
    <property type="term" value="F:hydrolase activity"/>
    <property type="evidence" value="ECO:0007669"/>
    <property type="project" value="UniProtKB-KW"/>
</dbReference>
<dbReference type="GO" id="GO:0003723">
    <property type="term" value="F:RNA binding"/>
    <property type="evidence" value="ECO:0007669"/>
    <property type="project" value="InterPro"/>
</dbReference>
<dbReference type="GO" id="GO:0005576">
    <property type="term" value="C:extracellular region"/>
    <property type="evidence" value="ECO:0007669"/>
    <property type="project" value="TreeGrafter"/>
</dbReference>
<evidence type="ECO:0000256" key="5">
    <source>
        <dbReference type="SAM" id="Phobius"/>
    </source>
</evidence>
<dbReference type="STRING" id="448386.A0A2V3IFI5"/>
<evidence type="ECO:0000256" key="2">
    <source>
        <dbReference type="ARBA" id="ARBA00022801"/>
    </source>
</evidence>
<dbReference type="CDD" id="cd00374">
    <property type="entry name" value="RNase_T2"/>
    <property type="match status" value="1"/>
</dbReference>